<dbReference type="EMBL" id="RBKU01000001">
    <property type="protein sequence ID" value="RKR80972.1"/>
    <property type="molecule type" value="Genomic_DNA"/>
</dbReference>
<dbReference type="AlphaFoldDB" id="A0A495IWK0"/>
<dbReference type="Proteomes" id="UP000268007">
    <property type="component" value="Unassembled WGS sequence"/>
</dbReference>
<evidence type="ECO:0000313" key="2">
    <source>
        <dbReference type="Proteomes" id="UP000268007"/>
    </source>
</evidence>
<protein>
    <submittedName>
        <fullName evidence="1">Basic secretory peptidase family protein</fullName>
    </submittedName>
</protein>
<dbReference type="InterPro" id="IPR007541">
    <property type="entry name" value="Uncharacterised_BSP"/>
</dbReference>
<dbReference type="Pfam" id="PF04450">
    <property type="entry name" value="BSP"/>
    <property type="match status" value="1"/>
</dbReference>
<gene>
    <name evidence="1" type="ORF">BDD43_1112</name>
</gene>
<dbReference type="PANTHER" id="PTHR33321">
    <property type="match status" value="1"/>
</dbReference>
<organism evidence="1 2">
    <name type="scientific">Mucilaginibacter gracilis</name>
    <dbReference type="NCBI Taxonomy" id="423350"/>
    <lineage>
        <taxon>Bacteria</taxon>
        <taxon>Pseudomonadati</taxon>
        <taxon>Bacteroidota</taxon>
        <taxon>Sphingobacteriia</taxon>
        <taxon>Sphingobacteriales</taxon>
        <taxon>Sphingobacteriaceae</taxon>
        <taxon>Mucilaginibacter</taxon>
    </lineage>
</organism>
<name>A0A495IWK0_9SPHI</name>
<comment type="caution">
    <text evidence="1">The sequence shown here is derived from an EMBL/GenBank/DDBJ whole genome shotgun (WGS) entry which is preliminary data.</text>
</comment>
<keyword evidence="2" id="KW-1185">Reference proteome</keyword>
<dbReference type="OrthoDB" id="211588at2"/>
<accession>A0A495IWK0</accession>
<dbReference type="PANTHER" id="PTHR33321:SF12">
    <property type="entry name" value="PLANT BASIC SECRETORY PROTEIN (BSP) FAMILY PROTEIN"/>
    <property type="match status" value="1"/>
</dbReference>
<proteinExistence type="predicted"/>
<sequence>MHWKLRWLNLSANMKIVFKIIPAIFLLTAAIRVNAQNKRQWQDIDTSGFHTRSQNSKNGFTLITINKDSLFSAETLQRIKNAFWQIYPREVKRYNKKALRTVTILIGNDYKGVAATLNGVVKIDQDWLTKNPEDIDVFTHELMHIVQGYTYNVPDNWLTDGIADYARYTFGVNNSKSGWALPAFQNGQSYKNSYRVAARFLVWVEQYKNKNIVKKLDEALRQGNYQPAIWQKLTGSKLDELWTAYAANPMLKTQ</sequence>
<evidence type="ECO:0000313" key="1">
    <source>
        <dbReference type="EMBL" id="RKR80972.1"/>
    </source>
</evidence>
<reference evidence="1 2" key="1">
    <citation type="submission" date="2018-10" db="EMBL/GenBank/DDBJ databases">
        <title>Genomic Encyclopedia of Archaeal and Bacterial Type Strains, Phase II (KMG-II): from individual species to whole genera.</title>
        <authorList>
            <person name="Goeker M."/>
        </authorList>
    </citation>
    <scope>NUCLEOTIDE SEQUENCE [LARGE SCALE GENOMIC DNA]</scope>
    <source>
        <strain evidence="1 2">DSM 18602</strain>
    </source>
</reference>